<dbReference type="SUPFAM" id="SSF48403">
    <property type="entry name" value="Ankyrin repeat"/>
    <property type="match status" value="1"/>
</dbReference>
<dbReference type="InterPro" id="IPR007751">
    <property type="entry name" value="DUF676_lipase-like"/>
</dbReference>
<organism evidence="5 6">
    <name type="scientific">Cercophora samala</name>
    <dbReference type="NCBI Taxonomy" id="330535"/>
    <lineage>
        <taxon>Eukaryota</taxon>
        <taxon>Fungi</taxon>
        <taxon>Dikarya</taxon>
        <taxon>Ascomycota</taxon>
        <taxon>Pezizomycotina</taxon>
        <taxon>Sordariomycetes</taxon>
        <taxon>Sordariomycetidae</taxon>
        <taxon>Sordariales</taxon>
        <taxon>Lasiosphaeriaceae</taxon>
        <taxon>Cercophora</taxon>
    </lineage>
</organism>
<protein>
    <submittedName>
        <fullName evidence="5">Alpha beta-hydrolase</fullName>
    </submittedName>
</protein>
<dbReference type="Gene3D" id="3.40.50.300">
    <property type="entry name" value="P-loop containing nucleotide triphosphate hydrolases"/>
    <property type="match status" value="1"/>
</dbReference>
<dbReference type="Gene3D" id="3.40.50.1820">
    <property type="entry name" value="alpha/beta hydrolase"/>
    <property type="match status" value="1"/>
</dbReference>
<dbReference type="Pfam" id="PF24883">
    <property type="entry name" value="NPHP3_N"/>
    <property type="match status" value="1"/>
</dbReference>
<evidence type="ECO:0000256" key="1">
    <source>
        <dbReference type="ARBA" id="ARBA00007920"/>
    </source>
</evidence>
<feature type="domain" description="Nephrocystin 3-like N-terminal" evidence="4">
    <location>
        <begin position="380"/>
        <end position="572"/>
    </location>
</feature>
<dbReference type="EMBL" id="JAULSY010000140">
    <property type="protein sequence ID" value="KAK0662486.1"/>
    <property type="molecule type" value="Genomic_DNA"/>
</dbReference>
<comment type="similarity">
    <text evidence="1">Belongs to the putative lipase ROG1 family.</text>
</comment>
<name>A0AA39Z227_9PEZI</name>
<dbReference type="Proteomes" id="UP001174997">
    <property type="component" value="Unassembled WGS sequence"/>
</dbReference>
<dbReference type="InterPro" id="IPR002110">
    <property type="entry name" value="Ankyrin_rpt"/>
</dbReference>
<evidence type="ECO:0000259" key="4">
    <source>
        <dbReference type="Pfam" id="PF24883"/>
    </source>
</evidence>
<dbReference type="SUPFAM" id="SSF53474">
    <property type="entry name" value="alpha/beta-Hydrolases"/>
    <property type="match status" value="1"/>
</dbReference>
<comment type="caution">
    <text evidence="5">The sequence shown here is derived from an EMBL/GenBank/DDBJ whole genome shotgun (WGS) entry which is preliminary data.</text>
</comment>
<evidence type="ECO:0000313" key="6">
    <source>
        <dbReference type="Proteomes" id="UP001174997"/>
    </source>
</evidence>
<dbReference type="InterPro" id="IPR027417">
    <property type="entry name" value="P-loop_NTPase"/>
</dbReference>
<dbReference type="SUPFAM" id="SSF52540">
    <property type="entry name" value="P-loop containing nucleoside triphosphate hydrolases"/>
    <property type="match status" value="1"/>
</dbReference>
<feature type="domain" description="DUF676" evidence="3">
    <location>
        <begin position="123"/>
        <end position="198"/>
    </location>
</feature>
<keyword evidence="6" id="KW-1185">Reference proteome</keyword>
<evidence type="ECO:0000313" key="5">
    <source>
        <dbReference type="EMBL" id="KAK0662486.1"/>
    </source>
</evidence>
<dbReference type="AlphaFoldDB" id="A0AA39Z227"/>
<reference evidence="5" key="1">
    <citation type="submission" date="2023-06" db="EMBL/GenBank/DDBJ databases">
        <title>Genome-scale phylogeny and comparative genomics of the fungal order Sordariales.</title>
        <authorList>
            <consortium name="Lawrence Berkeley National Laboratory"/>
            <person name="Hensen N."/>
            <person name="Bonometti L."/>
            <person name="Westerberg I."/>
            <person name="Brannstrom I.O."/>
            <person name="Guillou S."/>
            <person name="Cros-Aarteil S."/>
            <person name="Calhoun S."/>
            <person name="Haridas S."/>
            <person name="Kuo A."/>
            <person name="Mondo S."/>
            <person name="Pangilinan J."/>
            <person name="Riley R."/>
            <person name="Labutti K."/>
            <person name="Andreopoulos B."/>
            <person name="Lipzen A."/>
            <person name="Chen C."/>
            <person name="Yanf M."/>
            <person name="Daum C."/>
            <person name="Ng V."/>
            <person name="Clum A."/>
            <person name="Steindorff A."/>
            <person name="Ohm R."/>
            <person name="Martin F."/>
            <person name="Silar P."/>
            <person name="Natvig D."/>
            <person name="Lalanne C."/>
            <person name="Gautier V."/>
            <person name="Ament-Velasquez S.L."/>
            <person name="Kruys A."/>
            <person name="Hutchinson M.I."/>
            <person name="Powell A.J."/>
            <person name="Barry K."/>
            <person name="Miller A.N."/>
            <person name="Grigoriev I.V."/>
            <person name="Debuchy R."/>
            <person name="Gladieux P."/>
            <person name="Thoren M.H."/>
            <person name="Johannesson H."/>
        </authorList>
    </citation>
    <scope>NUCLEOTIDE SEQUENCE</scope>
    <source>
        <strain evidence="5">CBS 307.81</strain>
    </source>
</reference>
<gene>
    <name evidence="5" type="ORF">QBC41DRAFT_329722</name>
</gene>
<dbReference type="Pfam" id="PF05057">
    <property type="entry name" value="DUF676"/>
    <property type="match status" value="1"/>
</dbReference>
<dbReference type="PANTHER" id="PTHR10039:SF5">
    <property type="entry name" value="NACHT DOMAIN-CONTAINING PROTEIN"/>
    <property type="match status" value="1"/>
</dbReference>
<evidence type="ECO:0000256" key="2">
    <source>
        <dbReference type="ARBA" id="ARBA00022737"/>
    </source>
</evidence>
<dbReference type="Pfam" id="PF00023">
    <property type="entry name" value="Ank"/>
    <property type="match status" value="1"/>
</dbReference>
<dbReference type="InterPro" id="IPR056884">
    <property type="entry name" value="NPHP3-like_N"/>
</dbReference>
<evidence type="ECO:0000259" key="3">
    <source>
        <dbReference type="Pfam" id="PF05057"/>
    </source>
</evidence>
<sequence length="1177" mass="134356">MRVAKTGFTVLYEPPENIKPEFDIIFVHGLQGHPENTWTFFEEPSKTTTTTTPAFIRWLAKLFKRTRQQTSAEGQATVFWPRDLLSKHADCSKARIMTYGYNSFVLRIAGDELVNAITMSEHGQSLLHDVARERQNDKSRPLMFVAHSLGGLLVKAALNTAYLERDNESTSDLHSVLTSTFAIIFLGTPHRGSANYADFGRQVAQVAALLTVNSYNDKIIRNLAPNNEVLTNLRQNFARTYEYMAKTQRFGSSTFQEGKGLTGIPGFRGKVVDGDSSELGHRGDRQDVLDRNHRDMCKFTSAHDPEYRKVEGEIVRHIKGFRNTATQEELDFFMASLGESAKFATLRKDSIKVKYANTAEWIWTATATTEAENGIMHPNSDLKSWLSESQDQNLFWITGRPGSGKSTIMRYVLDNKRTKQYLSGSEQLMGGNNTVRLGQSEWLIIGLFITDRGAQEQRQWFPMMQGILYQLLQSQPSLIPSVMPMAETVHRHAQGKGASGEVTYNWTYSTVEKMLEYCKSQTRHPVKALIMLDGLDELQKQDDARQAVSFFRSLVARQDTSQNTFKVCVASRSENLFLDLFRGVQRVHIHEHTQQDIRDYTWDRLRENPRFSNQDEVKARKQLDPVVELICKNARGVFLWVFSIISLVDQSLADGDTMDEVYDTLARQPTEMNELYRYMLRRITEPRLRQKAYLMLETVLRSRNPPTLQGLFLIVKVAESNLLGNRTPWTSNSLPSIDDFLDPVRMQSQLLASCRCFLEIVRPEGEILHGKYENRDGTRAVDPASATVQLLHRTARDFLLAEGEEILGELLASEVVHDITSSSHKLQVVPRGNGHVYILQFVRAWWMLPETVRRQNVVYNESRWREEVLYHAPLVEKTVRYATHFFHLLDDLDKQATVMLGNDRCWPSVGNSQSETSPWRITFPAFAVKEGMLHYITHLIDKASAKNNLHTFINGDYEQPLLHCAVSHAGGPPQLAVAELLLENGANVNKKAGGKTAIEKQSFSKMSKDIYDMYRVLLEHGADPNSAYYPDAGSSDSWFPLVHLVAYPNSNEDEELYQAEHVVSQRAIDLLRLLVTKGADINKKDSQGRTLIQALSDNKRVLPEDEWEYLLRNGHFKITRDIVAAWPNRQISQSKASGRDSRGAYDSLRQPRFRKRDWYDDDGAREIETRRPGWFTY</sequence>
<dbReference type="InterPro" id="IPR029058">
    <property type="entry name" value="AB_hydrolase_fold"/>
</dbReference>
<dbReference type="Gene3D" id="1.25.40.20">
    <property type="entry name" value="Ankyrin repeat-containing domain"/>
    <property type="match status" value="1"/>
</dbReference>
<dbReference type="PANTHER" id="PTHR10039">
    <property type="entry name" value="AMELOGENIN"/>
    <property type="match status" value="1"/>
</dbReference>
<keyword evidence="2" id="KW-0677">Repeat</keyword>
<proteinExistence type="inferred from homology"/>
<dbReference type="SMART" id="SM00248">
    <property type="entry name" value="ANK"/>
    <property type="match status" value="2"/>
</dbReference>
<dbReference type="InterPro" id="IPR036770">
    <property type="entry name" value="Ankyrin_rpt-contain_sf"/>
</dbReference>
<accession>A0AA39Z227</accession>